<evidence type="ECO:0008006" key="5">
    <source>
        <dbReference type="Google" id="ProtNLM"/>
    </source>
</evidence>
<dbReference type="PANTHER" id="PTHR43422:SF3">
    <property type="entry name" value="THIAMINE THIAZOLE SYNTHASE"/>
    <property type="match status" value="1"/>
</dbReference>
<gene>
    <name evidence="3" type="ORF">GCM10017581_009320</name>
</gene>
<evidence type="ECO:0000256" key="1">
    <source>
        <dbReference type="SAM" id="MobiDB-lite"/>
    </source>
</evidence>
<feature type="chain" id="PRO_5040815149" description="Flavin-dependent dehydrogenase" evidence="2">
    <location>
        <begin position="25"/>
        <end position="464"/>
    </location>
</feature>
<dbReference type="PANTHER" id="PTHR43422">
    <property type="entry name" value="THIAMINE THIAZOLE SYNTHASE"/>
    <property type="match status" value="1"/>
</dbReference>
<dbReference type="RefSeq" id="WP_271188851.1">
    <property type="nucleotide sequence ID" value="NZ_BSFP01000003.1"/>
</dbReference>
<dbReference type="Gene3D" id="3.50.50.60">
    <property type="entry name" value="FAD/NAD(P)-binding domain"/>
    <property type="match status" value="1"/>
</dbReference>
<accession>A0A9W6KBS6</accession>
<dbReference type="SUPFAM" id="SSF51905">
    <property type="entry name" value="FAD/NAD(P)-binding domain"/>
    <property type="match status" value="1"/>
</dbReference>
<reference evidence="3" key="1">
    <citation type="journal article" date="2014" name="Int. J. Syst. Evol. Microbiol.">
        <title>Complete genome sequence of Corynebacterium casei LMG S-19264T (=DSM 44701T), isolated from a smear-ripened cheese.</title>
        <authorList>
            <consortium name="US DOE Joint Genome Institute (JGI-PGF)"/>
            <person name="Walter F."/>
            <person name="Albersmeier A."/>
            <person name="Kalinowski J."/>
            <person name="Ruckert C."/>
        </authorList>
    </citation>
    <scope>NUCLEOTIDE SEQUENCE</scope>
    <source>
        <strain evidence="3">VKM Ac-1321</strain>
    </source>
</reference>
<evidence type="ECO:0000256" key="2">
    <source>
        <dbReference type="SAM" id="SignalP"/>
    </source>
</evidence>
<organism evidence="3 4">
    <name type="scientific">Dactylosporangium matsuzakiense</name>
    <dbReference type="NCBI Taxonomy" id="53360"/>
    <lineage>
        <taxon>Bacteria</taxon>
        <taxon>Bacillati</taxon>
        <taxon>Actinomycetota</taxon>
        <taxon>Actinomycetes</taxon>
        <taxon>Micromonosporales</taxon>
        <taxon>Micromonosporaceae</taxon>
        <taxon>Dactylosporangium</taxon>
    </lineage>
</organism>
<proteinExistence type="predicted"/>
<dbReference type="PRINTS" id="PR00420">
    <property type="entry name" value="RNGMNOXGNASE"/>
</dbReference>
<dbReference type="InterPro" id="IPR036188">
    <property type="entry name" value="FAD/NAD-bd_sf"/>
</dbReference>
<dbReference type="EMBL" id="BSFP01000003">
    <property type="protein sequence ID" value="GLK99191.1"/>
    <property type="molecule type" value="Genomic_DNA"/>
</dbReference>
<keyword evidence="2" id="KW-0732">Signal</keyword>
<comment type="caution">
    <text evidence="3">The sequence shown here is derived from an EMBL/GenBank/DDBJ whole genome shotgun (WGS) entry which is preliminary data.</text>
</comment>
<keyword evidence="4" id="KW-1185">Reference proteome</keyword>
<protein>
    <recommendedName>
        <fullName evidence="5">Flavin-dependent dehydrogenase</fullName>
    </recommendedName>
</protein>
<name>A0A9W6KBS6_9ACTN</name>
<feature type="signal peptide" evidence="2">
    <location>
        <begin position="1"/>
        <end position="24"/>
    </location>
</feature>
<dbReference type="Proteomes" id="UP001143480">
    <property type="component" value="Unassembled WGS sequence"/>
</dbReference>
<reference evidence="3" key="2">
    <citation type="submission" date="2023-01" db="EMBL/GenBank/DDBJ databases">
        <authorList>
            <person name="Sun Q."/>
            <person name="Evtushenko L."/>
        </authorList>
    </citation>
    <scope>NUCLEOTIDE SEQUENCE</scope>
    <source>
        <strain evidence="3">VKM Ac-1321</strain>
    </source>
</reference>
<sequence>MTSRTPVVVLGAGLAGLLAAAALARTADIGDVVLVERDRLTPGPHPRRGLPQGRHAHVLMSSGARAIEALLPGTMQRWRAAGAHRIGLPDGYVMLLPQGWLPRGATGHFVVSCSRALLDWVVREQVLALPGVRLADETEAVALCGDSGRVDGVDVRDLRDGSTRRLAAGLVVDATGRGSRAPHWLAALGLPGVDEDVVDSGLRYATRVFRAPPGARTAFPIVNIQADPEQDRPGQTAALMPIEDGQWLVTLSGTRGGQPPADEREFAAFARAMRHPIVGDLIAGAEAVGPVVVTNSTANRRRHFERLGRWPDGFVVLGDAVASYNPVYGHGMTVAAHGAVALAAALATGPVLRPGAAREIQRRLTPTAADAWSHATGTDIRFPGARGPAPSRVERALWRYQSRLMRTALGRPAVARELVEVFTLSAPASRLIRPGIALATLRGPGRAPLQEPPFTPAERAAVSE</sequence>
<feature type="region of interest" description="Disordered" evidence="1">
    <location>
        <begin position="443"/>
        <end position="464"/>
    </location>
</feature>
<dbReference type="Pfam" id="PF12831">
    <property type="entry name" value="FAD_oxidored"/>
    <property type="match status" value="1"/>
</dbReference>
<evidence type="ECO:0000313" key="3">
    <source>
        <dbReference type="EMBL" id="GLK99191.1"/>
    </source>
</evidence>
<evidence type="ECO:0000313" key="4">
    <source>
        <dbReference type="Proteomes" id="UP001143480"/>
    </source>
</evidence>
<dbReference type="AlphaFoldDB" id="A0A9W6KBS6"/>